<evidence type="ECO:0000256" key="2">
    <source>
        <dbReference type="SAM" id="Coils"/>
    </source>
</evidence>
<dbReference type="GO" id="GO:0015562">
    <property type="term" value="F:efflux transmembrane transporter activity"/>
    <property type="evidence" value="ECO:0007669"/>
    <property type="project" value="TreeGrafter"/>
</dbReference>
<dbReference type="GO" id="GO:1990281">
    <property type="term" value="C:efflux pump complex"/>
    <property type="evidence" value="ECO:0007669"/>
    <property type="project" value="TreeGrafter"/>
</dbReference>
<sequence length="413" mass="45262">MMRYLIPAVILIAAVAVFQILKLTRPEPEVAGQTERSWPVQVMPATPSAHRPALPVYGEVTAPEMMNIVASVSGRVARRPVSEGQRVAEGELLVAMDPADFRPPLVQAEAEVSDLEAQIQGEKTRAETDREALALERAVRDSARRQLERTRSLLGNNLVSQRDLDTARDALEQAKLAVIMREQSLAEHPARLRSLEARLERAEAALAMARRDARRSEVAAPFDGIVARVEVAPGDQVAARSPLLSIYQPERLEVRARVPSRFASGLEMAMTEGSGVEAISEDGRIHLELVRFAGESDPRGPEGIFRIKQGGTLLRPGAMLPLVVFRPPERDVIAVPYSALHGIDSLYVMTEEGRMHRVTVTRIGETLRDDGHLDALVRSDQLVGGEKIIVTHLPNAIEGLKVSEVEAREGADE</sequence>
<dbReference type="AlphaFoldDB" id="A0A1I6I718"/>
<feature type="coiled-coil region" evidence="2">
    <location>
        <begin position="185"/>
        <end position="219"/>
    </location>
</feature>
<proteinExistence type="inferred from homology"/>
<dbReference type="Gene3D" id="1.10.287.470">
    <property type="entry name" value="Helix hairpin bin"/>
    <property type="match status" value="1"/>
</dbReference>
<dbReference type="SUPFAM" id="SSF111369">
    <property type="entry name" value="HlyD-like secretion proteins"/>
    <property type="match status" value="1"/>
</dbReference>
<accession>A0A1I6I718</accession>
<reference evidence="4 5" key="1">
    <citation type="submission" date="2016-10" db="EMBL/GenBank/DDBJ databases">
        <authorList>
            <person name="de Groot N.N."/>
        </authorList>
    </citation>
    <scope>NUCLEOTIDE SEQUENCE [LARGE SCALE GENOMIC DNA]</scope>
    <source>
        <strain evidence="4 5">CGMCC 1.9167</strain>
    </source>
</reference>
<dbReference type="STRING" id="650891.SAMN05216203_1908"/>
<comment type="similarity">
    <text evidence="1">Belongs to the membrane fusion protein (MFP) (TC 8.A.1) family.</text>
</comment>
<organism evidence="4 5">
    <name type="scientific">Marinobacter daqiaonensis</name>
    <dbReference type="NCBI Taxonomy" id="650891"/>
    <lineage>
        <taxon>Bacteria</taxon>
        <taxon>Pseudomonadati</taxon>
        <taxon>Pseudomonadota</taxon>
        <taxon>Gammaproteobacteria</taxon>
        <taxon>Pseudomonadales</taxon>
        <taxon>Marinobacteraceae</taxon>
        <taxon>Marinobacter</taxon>
    </lineage>
</organism>
<dbReference type="InterPro" id="IPR058625">
    <property type="entry name" value="MdtA-like_BSH"/>
</dbReference>
<evidence type="ECO:0000313" key="5">
    <source>
        <dbReference type="Proteomes" id="UP000198644"/>
    </source>
</evidence>
<dbReference type="Gene3D" id="2.40.30.170">
    <property type="match status" value="1"/>
</dbReference>
<dbReference type="EMBL" id="FOYW01000001">
    <property type="protein sequence ID" value="SFR62481.1"/>
    <property type="molecule type" value="Genomic_DNA"/>
</dbReference>
<feature type="domain" description="Multidrug resistance protein MdtA-like barrel-sandwich hybrid" evidence="3">
    <location>
        <begin position="66"/>
        <end position="240"/>
    </location>
</feature>
<evidence type="ECO:0000256" key="1">
    <source>
        <dbReference type="ARBA" id="ARBA00009477"/>
    </source>
</evidence>
<protein>
    <submittedName>
        <fullName evidence="4">Barrel-sandwich domain of CusB or HlyD membrane-fusion</fullName>
    </submittedName>
</protein>
<evidence type="ECO:0000313" key="4">
    <source>
        <dbReference type="EMBL" id="SFR62481.1"/>
    </source>
</evidence>
<keyword evidence="2" id="KW-0175">Coiled coil</keyword>
<keyword evidence="5" id="KW-1185">Reference proteome</keyword>
<evidence type="ECO:0000259" key="3">
    <source>
        <dbReference type="Pfam" id="PF25917"/>
    </source>
</evidence>
<dbReference type="PANTHER" id="PTHR30469">
    <property type="entry name" value="MULTIDRUG RESISTANCE PROTEIN MDTA"/>
    <property type="match status" value="1"/>
</dbReference>
<dbReference type="Gene3D" id="2.40.50.100">
    <property type="match status" value="1"/>
</dbReference>
<dbReference type="Pfam" id="PF25917">
    <property type="entry name" value="BSH_RND"/>
    <property type="match status" value="1"/>
</dbReference>
<gene>
    <name evidence="4" type="ORF">SAMN05216203_1908</name>
</gene>
<name>A0A1I6I718_9GAMM</name>
<dbReference type="Proteomes" id="UP000198644">
    <property type="component" value="Unassembled WGS sequence"/>
</dbReference>
<dbReference type="RefSeq" id="WP_167812610.1">
    <property type="nucleotide sequence ID" value="NZ_FOYW01000001.1"/>
</dbReference>